<evidence type="ECO:0000313" key="2">
    <source>
        <dbReference type="Proteomes" id="UP000248329"/>
    </source>
</evidence>
<gene>
    <name evidence="1" type="ORF">C4B59_15925</name>
</gene>
<accession>A0AC61KYF8</accession>
<name>A0AC61KYF8_9EURY</name>
<dbReference type="Proteomes" id="UP000248329">
    <property type="component" value="Unassembled WGS sequence"/>
</dbReference>
<proteinExistence type="predicted"/>
<reference evidence="1" key="1">
    <citation type="submission" date="2018-01" db="EMBL/GenBank/DDBJ databases">
        <authorList>
            <person name="Krukenberg V."/>
        </authorList>
    </citation>
    <scope>NUCLEOTIDE SEQUENCE</scope>
    <source>
        <strain evidence="1">E20ANME2</strain>
    </source>
</reference>
<protein>
    <submittedName>
        <fullName evidence="1">Uncharacterized protein</fullName>
    </submittedName>
</protein>
<organism evidence="1 2">
    <name type="scientific">Candidatus Methanogaster sp</name>
    <dbReference type="NCBI Taxonomy" id="3386292"/>
    <lineage>
        <taxon>Archaea</taxon>
        <taxon>Methanobacteriati</taxon>
        <taxon>Methanobacteriota</taxon>
        <taxon>Stenosarchaea group</taxon>
        <taxon>Methanomicrobia</taxon>
        <taxon>Methanosarcinales</taxon>
        <taxon>ANME-2 cluster</taxon>
        <taxon>Candidatus Methanogasteraceae</taxon>
        <taxon>Candidatus Methanogaster</taxon>
    </lineage>
</organism>
<dbReference type="EMBL" id="PQXF01000073">
    <property type="protein sequence ID" value="PXF57023.1"/>
    <property type="molecule type" value="Genomic_DNA"/>
</dbReference>
<comment type="caution">
    <text evidence="1">The sequence shown here is derived from an EMBL/GenBank/DDBJ whole genome shotgun (WGS) entry which is preliminary data.</text>
</comment>
<evidence type="ECO:0000313" key="1">
    <source>
        <dbReference type="EMBL" id="PXF57023.1"/>
    </source>
</evidence>
<sequence length="256" mass="29388">MFGKNPQKFFANAYIALGRYKGKEVFGEKLDYKEFTKKLFQQINNCNTYLVEHTALMSKLVPGEVRRKDIPEYGMFSVRELITNAVCHRNYEDQGGKIIIKVFDDKIEFYNIGGLPEWISPENITSEQYSRNPTITKVLDKVEYIEELGEGWDKIIKEHSEHPLNPEMPEIKSTTNSTLVTMFSTKEKFGEEEHVLSERQKEIIGYIEKNGKMTTGECAGLLEVSNDTSLRELSKLRSLGLIDKEGAGRSTHYVIK</sequence>